<feature type="short sequence motif" description="DGA/G" evidence="4">
    <location>
        <begin position="209"/>
        <end position="211"/>
    </location>
</feature>
<dbReference type="PANTHER" id="PTHR14226">
    <property type="entry name" value="NEUROPATHY TARGET ESTERASE/SWISS CHEESE D.MELANOGASTER"/>
    <property type="match status" value="1"/>
</dbReference>
<gene>
    <name evidence="7" type="ORF">GCM10007860_20160</name>
</gene>
<feature type="active site" description="Nucleophile" evidence="4">
    <location>
        <position position="63"/>
    </location>
</feature>
<keyword evidence="7" id="KW-0645">Protease</keyword>
<feature type="short sequence motif" description="GXGXXG" evidence="4">
    <location>
        <begin position="34"/>
        <end position="39"/>
    </location>
</feature>
<dbReference type="Pfam" id="PF01734">
    <property type="entry name" value="Patatin"/>
    <property type="match status" value="1"/>
</dbReference>
<evidence type="ECO:0000259" key="6">
    <source>
        <dbReference type="PROSITE" id="PS51635"/>
    </source>
</evidence>
<evidence type="ECO:0000313" key="8">
    <source>
        <dbReference type="Proteomes" id="UP001156836"/>
    </source>
</evidence>
<reference evidence="8" key="1">
    <citation type="journal article" date="2019" name="Int. J. Syst. Evol. Microbiol.">
        <title>The Global Catalogue of Microorganisms (GCM) 10K type strain sequencing project: providing services to taxonomists for standard genome sequencing and annotation.</title>
        <authorList>
            <consortium name="The Broad Institute Genomics Platform"/>
            <consortium name="The Broad Institute Genome Sequencing Center for Infectious Disease"/>
            <person name="Wu L."/>
            <person name="Ma J."/>
        </authorList>
    </citation>
    <scope>NUCLEOTIDE SEQUENCE [LARGE SCALE GENOMIC DNA]</scope>
    <source>
        <strain evidence="8">NBRC 104970</strain>
    </source>
</reference>
<evidence type="ECO:0000256" key="4">
    <source>
        <dbReference type="PROSITE-ProRule" id="PRU01161"/>
    </source>
</evidence>
<dbReference type="RefSeq" id="WP_018748019.1">
    <property type="nucleotide sequence ID" value="NZ_BSOZ01000028.1"/>
</dbReference>
<dbReference type="EMBL" id="BSOZ01000028">
    <property type="protein sequence ID" value="GLS04868.1"/>
    <property type="molecule type" value="Genomic_DNA"/>
</dbReference>
<keyword evidence="1 4" id="KW-0378">Hydrolase</keyword>
<evidence type="ECO:0000256" key="2">
    <source>
        <dbReference type="ARBA" id="ARBA00022963"/>
    </source>
</evidence>
<accession>A0ABQ6BSA6</accession>
<dbReference type="SUPFAM" id="SSF52151">
    <property type="entry name" value="FabD/lysophospholipase-like"/>
    <property type="match status" value="1"/>
</dbReference>
<sequence>MKKTLFGIACMALATSVAAAGTAPRPRIGLVLGGGGARGLAHIGILKVLEEERIPIDCVVGTSMGALVAGSFASGRTAEDLAERVDAAAWDDLLSSRLPRQANSFRQKQADQLALLPVDIGVSDSGVVSLPKSAINTQKVELFLRQLTYSGTVASFDDLPVPYRAIATDLENGEMLVMKDGDLVSAMLASMAVPGVFPPVTRDGHLLADGGLSRNLGVDVARELCADVVIAVDVASPPLKRDAIGNIFSVADQYTRLMILQNQRPQIGSLTAVDVLLTPDLGELASSDFAKAKDFIALGERAARKSLDQLRRYAVSPDSYRAWQAAYTEKRLHPKPITGIEVAKLKYVNPEVMQKVLDVKTGEPLDDKHFKAGLEELYSRGDFTQLDYSLSDRGSGQMLTLTPVEKDWGPNYLNFGLALGTDFDRSNPYSLTARYRRPWINSLGGEFQALVSVGDKNLLVAEFYQPLQIDGYAFVAPRASLSKSPVAIWFDGEQAAEYSYTHSQVGLDLGSSWARYGELRIGPEVNFYRMTRQVGSNVLPSGDQWDWGIRFNLFYDQLDNLNFPTSGTLLHLYGYEALEGKTTVDPITIPTAAGLSTDGLSDFQQYGRYGLEMTHGFKVGDFGGHLALRGQVMREGDSGLSELRWLGGFLNLSSYHYQELLGDQFLYGRLALYRPIKLFSESGKGTYLGGALEVGNMDQSESSRSLTDFDGWHYSLVGYLGVETFLGPFYLGLAYGDNEQMRYYVTLGNPF</sequence>
<dbReference type="Gene3D" id="3.40.1090.10">
    <property type="entry name" value="Cytosolic phospholipase A2 catalytic domain"/>
    <property type="match status" value="2"/>
</dbReference>
<dbReference type="PANTHER" id="PTHR14226:SF76">
    <property type="entry name" value="NTE FAMILY PROTEIN RSSA"/>
    <property type="match status" value="1"/>
</dbReference>
<evidence type="ECO:0000256" key="3">
    <source>
        <dbReference type="ARBA" id="ARBA00023098"/>
    </source>
</evidence>
<organism evidence="7 8">
    <name type="scientific">Chitiniphilus shinanonensis</name>
    <dbReference type="NCBI Taxonomy" id="553088"/>
    <lineage>
        <taxon>Bacteria</taxon>
        <taxon>Pseudomonadati</taxon>
        <taxon>Pseudomonadota</taxon>
        <taxon>Betaproteobacteria</taxon>
        <taxon>Neisseriales</taxon>
        <taxon>Chitinibacteraceae</taxon>
        <taxon>Chitiniphilus</taxon>
    </lineage>
</organism>
<feature type="domain" description="PNPLA" evidence="6">
    <location>
        <begin position="30"/>
        <end position="222"/>
    </location>
</feature>
<dbReference type="InterPro" id="IPR050301">
    <property type="entry name" value="NTE"/>
</dbReference>
<feature type="short sequence motif" description="GXSXG" evidence="4">
    <location>
        <begin position="61"/>
        <end position="65"/>
    </location>
</feature>
<dbReference type="InterPro" id="IPR002641">
    <property type="entry name" value="PNPLA_dom"/>
</dbReference>
<dbReference type="Proteomes" id="UP001156836">
    <property type="component" value="Unassembled WGS sequence"/>
</dbReference>
<keyword evidence="3 4" id="KW-0443">Lipid metabolism</keyword>
<keyword evidence="2 4" id="KW-0442">Lipid degradation</keyword>
<keyword evidence="5" id="KW-0732">Signal</keyword>
<proteinExistence type="predicted"/>
<feature type="chain" id="PRO_5047204756" evidence="5">
    <location>
        <begin position="20"/>
        <end position="751"/>
    </location>
</feature>
<comment type="caution">
    <text evidence="7">The sequence shown here is derived from an EMBL/GenBank/DDBJ whole genome shotgun (WGS) entry which is preliminary data.</text>
</comment>
<name>A0ABQ6BSA6_9NEIS</name>
<dbReference type="InterPro" id="IPR016035">
    <property type="entry name" value="Acyl_Trfase/lysoPLipase"/>
</dbReference>
<dbReference type="GO" id="GO:0006508">
    <property type="term" value="P:proteolysis"/>
    <property type="evidence" value="ECO:0007669"/>
    <property type="project" value="UniProtKB-KW"/>
</dbReference>
<evidence type="ECO:0000256" key="5">
    <source>
        <dbReference type="SAM" id="SignalP"/>
    </source>
</evidence>
<protein>
    <submittedName>
        <fullName evidence="7">Serine protease</fullName>
    </submittedName>
</protein>
<dbReference type="Gene3D" id="2.40.160.50">
    <property type="entry name" value="membrane protein fhac: a member of the omp85/tpsb transporter family"/>
    <property type="match status" value="1"/>
</dbReference>
<dbReference type="PROSITE" id="PS51635">
    <property type="entry name" value="PNPLA"/>
    <property type="match status" value="1"/>
</dbReference>
<keyword evidence="8" id="KW-1185">Reference proteome</keyword>
<dbReference type="GO" id="GO:0008233">
    <property type="term" value="F:peptidase activity"/>
    <property type="evidence" value="ECO:0007669"/>
    <property type="project" value="UniProtKB-KW"/>
</dbReference>
<evidence type="ECO:0000313" key="7">
    <source>
        <dbReference type="EMBL" id="GLS04868.1"/>
    </source>
</evidence>
<feature type="signal peptide" evidence="5">
    <location>
        <begin position="1"/>
        <end position="19"/>
    </location>
</feature>
<evidence type="ECO:0000256" key="1">
    <source>
        <dbReference type="ARBA" id="ARBA00022801"/>
    </source>
</evidence>
<feature type="active site" description="Proton acceptor" evidence="4">
    <location>
        <position position="209"/>
    </location>
</feature>